<keyword evidence="1" id="KW-0472">Membrane</keyword>
<evidence type="ECO:0000313" key="3">
    <source>
        <dbReference type="Proteomes" id="UP000270927"/>
    </source>
</evidence>
<keyword evidence="1" id="KW-0812">Transmembrane</keyword>
<dbReference type="GO" id="GO:0042834">
    <property type="term" value="F:peptidoglycan binding"/>
    <property type="evidence" value="ECO:0007669"/>
    <property type="project" value="InterPro"/>
</dbReference>
<dbReference type="InterPro" id="IPR036680">
    <property type="entry name" value="SPOR-like_sf"/>
</dbReference>
<keyword evidence="1" id="KW-1133">Transmembrane helix</keyword>
<dbReference type="Proteomes" id="UP000270927">
    <property type="component" value="Unassembled WGS sequence"/>
</dbReference>
<gene>
    <name evidence="2" type="ORF">EDM02_05245</name>
</gene>
<dbReference type="AlphaFoldDB" id="A0A3N2QAX9"/>
<keyword evidence="3" id="KW-1185">Reference proteome</keyword>
<sequence>MNTESPNNSKFGLPKPDFQCVSKKRSIWPIIIPVMLMTLVATVKIFYHIFFEISNQPHITFVPPITADDDPIVDQKTQKHTSSSFTAEETKEIEVGTNVNVEVNEALSGKGSFENKKNAQTKENIGAVANQLDKGSKNPKTLVKPGTYQELREPQGIYHLVVMSHLDKRSAMKAVQQLMKKNMGVCLILPRKGEKYYRVTIAHSKTQYEADERLKQFKTEYKNSFILKY</sequence>
<protein>
    <submittedName>
        <fullName evidence="2">SPOR domain-containing protein</fullName>
    </submittedName>
</protein>
<dbReference type="RefSeq" id="WP_123663604.1">
    <property type="nucleotide sequence ID" value="NZ_RARA01000027.1"/>
</dbReference>
<feature type="transmembrane region" description="Helical" evidence="1">
    <location>
        <begin position="27"/>
        <end position="50"/>
    </location>
</feature>
<proteinExistence type="predicted"/>
<evidence type="ECO:0000313" key="2">
    <source>
        <dbReference type="EMBL" id="ROT46953.1"/>
    </source>
</evidence>
<organism evidence="2 3">
    <name type="scientific">Candidatus Cardinium hertigii</name>
    <dbReference type="NCBI Taxonomy" id="247481"/>
    <lineage>
        <taxon>Bacteria</taxon>
        <taxon>Pseudomonadati</taxon>
        <taxon>Bacteroidota</taxon>
        <taxon>Cytophagia</taxon>
        <taxon>Cytophagales</taxon>
        <taxon>Amoebophilaceae</taxon>
        <taxon>Candidatus Cardinium</taxon>
    </lineage>
</organism>
<evidence type="ECO:0000256" key="1">
    <source>
        <dbReference type="SAM" id="Phobius"/>
    </source>
</evidence>
<comment type="caution">
    <text evidence="2">The sequence shown here is derived from an EMBL/GenBank/DDBJ whole genome shotgun (WGS) entry which is preliminary data.</text>
</comment>
<dbReference type="OrthoDB" id="980282at2"/>
<reference evidence="2 3" key="1">
    <citation type="submission" date="2018-09" db="EMBL/GenBank/DDBJ databases">
        <title>Comparative Genomics of Wolbachia-Cardinium Dual Endosymbiosis in a Plant-Parasitic Nematode.</title>
        <authorList>
            <person name="Brown A.M.V."/>
            <person name="Wasala S.K."/>
            <person name="Howe D.K."/>
            <person name="Peetz A.B."/>
            <person name="Zasada I.A."/>
            <person name="Denver D.R."/>
        </authorList>
    </citation>
    <scope>NUCLEOTIDE SEQUENCE [LARGE SCALE GENOMIC DNA]</scope>
    <source>
        <strain evidence="2 3">Pp_1</strain>
    </source>
</reference>
<name>A0A3N2QAX9_9BACT</name>
<dbReference type="SUPFAM" id="SSF110997">
    <property type="entry name" value="Sporulation related repeat"/>
    <property type="match status" value="1"/>
</dbReference>
<dbReference type="Gene3D" id="3.30.70.1070">
    <property type="entry name" value="Sporulation related repeat"/>
    <property type="match status" value="1"/>
</dbReference>
<accession>A0A3N2QAX9</accession>
<dbReference type="EMBL" id="RARA01000027">
    <property type="protein sequence ID" value="ROT46953.1"/>
    <property type="molecule type" value="Genomic_DNA"/>
</dbReference>